<evidence type="ECO:0000259" key="1">
    <source>
        <dbReference type="Pfam" id="PF03819"/>
    </source>
</evidence>
<dbReference type="CDD" id="cd11541">
    <property type="entry name" value="NTP-PPase_u4"/>
    <property type="match status" value="1"/>
</dbReference>
<dbReference type="PIRSF" id="PIRSF006639">
    <property type="entry name" value="UCP006639_pph"/>
    <property type="match status" value="1"/>
</dbReference>
<organism evidence="2 3">
    <name type="scientific">Persicimonas caeni</name>
    <dbReference type="NCBI Taxonomy" id="2292766"/>
    <lineage>
        <taxon>Bacteria</taxon>
        <taxon>Deltaproteobacteria</taxon>
        <taxon>Bradymonadales</taxon>
        <taxon>Bradymonadaceae</taxon>
        <taxon>Persicimonas</taxon>
    </lineage>
</organism>
<dbReference type="OrthoDB" id="5953925at2"/>
<dbReference type="InterPro" id="IPR011379">
    <property type="entry name" value="MazG-related_GP37"/>
</dbReference>
<dbReference type="AlphaFoldDB" id="A0A4Y6PVN9"/>
<dbReference type="Pfam" id="PF03819">
    <property type="entry name" value="MazG"/>
    <property type="match status" value="1"/>
</dbReference>
<accession>A0A4Y6PVN9</accession>
<dbReference type="RefSeq" id="WP_141198782.1">
    <property type="nucleotide sequence ID" value="NZ_CP041186.1"/>
</dbReference>
<evidence type="ECO:0000313" key="3">
    <source>
        <dbReference type="Proteomes" id="UP000315995"/>
    </source>
</evidence>
<dbReference type="EMBL" id="CP041186">
    <property type="protein sequence ID" value="QDG52310.1"/>
    <property type="molecule type" value="Genomic_DNA"/>
</dbReference>
<name>A0A4Y6PVN9_PERCE</name>
<evidence type="ECO:0000313" key="2">
    <source>
        <dbReference type="EMBL" id="QDG52310.1"/>
    </source>
</evidence>
<dbReference type="Gene3D" id="1.10.287.1080">
    <property type="entry name" value="MazG-like"/>
    <property type="match status" value="1"/>
</dbReference>
<feature type="domain" description="NTP pyrophosphohydrolase MazG-like" evidence="1">
    <location>
        <begin position="35"/>
        <end position="104"/>
    </location>
</feature>
<dbReference type="SUPFAM" id="SSF101386">
    <property type="entry name" value="all-alpha NTP pyrophosphatases"/>
    <property type="match status" value="1"/>
</dbReference>
<keyword evidence="3" id="KW-1185">Reference proteome</keyword>
<reference evidence="2 3" key="1">
    <citation type="submission" date="2019-06" db="EMBL/GenBank/DDBJ databases">
        <title>Persicimonas caeni gen. nov., sp. nov., a predatory bacterium isolated from solar saltern.</title>
        <authorList>
            <person name="Wang S."/>
        </authorList>
    </citation>
    <scope>NUCLEOTIDE SEQUENCE [LARGE SCALE GENOMIC DNA]</scope>
    <source>
        <strain evidence="2 3">YN101</strain>
    </source>
</reference>
<protein>
    <recommendedName>
        <fullName evidence="1">NTP pyrophosphohydrolase MazG-like domain-containing protein</fullName>
    </recommendedName>
</protein>
<proteinExistence type="predicted"/>
<gene>
    <name evidence="2" type="ORF">FIV42_16665</name>
</gene>
<dbReference type="Proteomes" id="UP000315995">
    <property type="component" value="Chromosome"/>
</dbReference>
<dbReference type="InterPro" id="IPR004518">
    <property type="entry name" value="MazG-like_dom"/>
</dbReference>
<accession>A0A5B8Y6B4</accession>
<sequence>MSKDFTFAEYQKLASRTALYPGRDDDALAPYPALGLAGEAGEVCEHIKKAIRDDGGQITEARRQALRKEIGDVLWYVAALSSELGLEMGDIAQANIDKLADRQERGVLHGEGDDR</sequence>